<accession>A0ACC1SB48</accession>
<name>A0ACC1SB48_9APHY</name>
<gene>
    <name evidence="1" type="ORF">NM688_g6926</name>
</gene>
<keyword evidence="2" id="KW-1185">Reference proteome</keyword>
<dbReference type="EMBL" id="JANHOG010001515">
    <property type="protein sequence ID" value="KAJ3535802.1"/>
    <property type="molecule type" value="Genomic_DNA"/>
</dbReference>
<dbReference type="Proteomes" id="UP001148662">
    <property type="component" value="Unassembled WGS sequence"/>
</dbReference>
<evidence type="ECO:0000313" key="1">
    <source>
        <dbReference type="EMBL" id="KAJ3535802.1"/>
    </source>
</evidence>
<evidence type="ECO:0000313" key="2">
    <source>
        <dbReference type="Proteomes" id="UP001148662"/>
    </source>
</evidence>
<proteinExistence type="predicted"/>
<organism evidence="1 2">
    <name type="scientific">Phlebia brevispora</name>
    <dbReference type="NCBI Taxonomy" id="194682"/>
    <lineage>
        <taxon>Eukaryota</taxon>
        <taxon>Fungi</taxon>
        <taxon>Dikarya</taxon>
        <taxon>Basidiomycota</taxon>
        <taxon>Agaricomycotina</taxon>
        <taxon>Agaricomycetes</taxon>
        <taxon>Polyporales</taxon>
        <taxon>Meruliaceae</taxon>
        <taxon>Phlebia</taxon>
    </lineage>
</organism>
<comment type="caution">
    <text evidence="1">The sequence shown here is derived from an EMBL/GenBank/DDBJ whole genome shotgun (WGS) entry which is preliminary data.</text>
</comment>
<sequence>MPAIELDPTFALDPFFNLRFDTRSPVGEYDYLQIIQTSTATVEIEVPRNWRLWSGWPTDRVWEEVLREWHVKTDPMDQEGFDGDAAFPTFKPDADVFHVGLPNYSRRQRGWYSVRPWPPLKFMSMSADGSGPPAAGANLPPELFDLIMSSIRLDYKISPSCPVRMNKQELGRVALVCRRWASFFQRQIFETISLRSSQDLDALSSFLRHPKSRIVEYIQHIIISQSQAQRPCPPWTHRVIATCRSKLPELHSTIMVLAGPSSMGYYPRSICEMLPRSAPWRFTGIQHLVLDGLHFPKLERFIRVPRELPSLSEVTCINVTWNRSDDEGVPPISSYLTWSAQRHIKYTLSMCTDNVAAAWFAAALTPRMQDRLHEVDAHQIYAVASALVRHIDMARYPFHRVVSYRNLAEGSLGFHAFYQPFMTRLTPSVQFHLLPLVPRQARRVKAITVDFEDMPLSEMLDHTDWAMIDALAATMSTLETLLVHTHTPATLLVFHKHVLAERMPTFARSAKLRYAISVPKGYSRVVCSEDKVCAVGNPVKSWTELL</sequence>
<protein>
    <submittedName>
        <fullName evidence="1">Uncharacterized protein</fullName>
    </submittedName>
</protein>
<reference evidence="1" key="1">
    <citation type="submission" date="2022-07" db="EMBL/GenBank/DDBJ databases">
        <title>Genome Sequence of Phlebia brevispora.</title>
        <authorList>
            <person name="Buettner E."/>
        </authorList>
    </citation>
    <scope>NUCLEOTIDE SEQUENCE</scope>
    <source>
        <strain evidence="1">MPL23</strain>
    </source>
</reference>